<accession>A0A7G1G6V9</accession>
<evidence type="ECO:0000256" key="7">
    <source>
        <dbReference type="ARBA" id="ARBA00023136"/>
    </source>
</evidence>
<evidence type="ECO:0000259" key="9">
    <source>
        <dbReference type="Pfam" id="PF03600"/>
    </source>
</evidence>
<proteinExistence type="inferred from homology"/>
<comment type="similarity">
    <text evidence="2">Belongs to the CitM (TC 2.A.11) transporter family.</text>
</comment>
<feature type="domain" description="Citrate transporter-like" evidence="9">
    <location>
        <begin position="5"/>
        <end position="298"/>
    </location>
</feature>
<evidence type="ECO:0000256" key="4">
    <source>
        <dbReference type="ARBA" id="ARBA00022475"/>
    </source>
</evidence>
<keyword evidence="6 8" id="KW-1133">Transmembrane helix</keyword>
<feature type="transmembrane region" description="Helical" evidence="8">
    <location>
        <begin position="215"/>
        <end position="234"/>
    </location>
</feature>
<evidence type="ECO:0000256" key="5">
    <source>
        <dbReference type="ARBA" id="ARBA00022692"/>
    </source>
</evidence>
<keyword evidence="5 8" id="KW-0812">Transmembrane</keyword>
<dbReference type="PANTHER" id="PTHR43302:SF5">
    <property type="entry name" value="TRANSPORTER ARSB-RELATED"/>
    <property type="match status" value="1"/>
</dbReference>
<keyword evidence="3" id="KW-0813">Transport</keyword>
<feature type="transmembrane region" description="Helical" evidence="8">
    <location>
        <begin position="241"/>
        <end position="265"/>
    </location>
</feature>
<evidence type="ECO:0000256" key="6">
    <source>
        <dbReference type="ARBA" id="ARBA00022989"/>
    </source>
</evidence>
<comment type="subcellular location">
    <subcellularLocation>
        <location evidence="1">Cell membrane</location>
        <topology evidence="1">Multi-pass membrane protein</topology>
    </subcellularLocation>
</comment>
<dbReference type="PANTHER" id="PTHR43302">
    <property type="entry name" value="TRANSPORTER ARSB-RELATED"/>
    <property type="match status" value="1"/>
</dbReference>
<feature type="transmembrane region" description="Helical" evidence="8">
    <location>
        <begin position="271"/>
        <end position="298"/>
    </location>
</feature>
<feature type="transmembrane region" description="Helical" evidence="8">
    <location>
        <begin position="64"/>
        <end position="93"/>
    </location>
</feature>
<feature type="transmembrane region" description="Helical" evidence="8">
    <location>
        <begin position="105"/>
        <end position="123"/>
    </location>
</feature>
<dbReference type="GO" id="GO:0005886">
    <property type="term" value="C:plasma membrane"/>
    <property type="evidence" value="ECO:0007669"/>
    <property type="project" value="UniProtKB-SubCell"/>
</dbReference>
<evidence type="ECO:0000256" key="8">
    <source>
        <dbReference type="SAM" id="Phobius"/>
    </source>
</evidence>
<feature type="transmembrane region" description="Helical" evidence="8">
    <location>
        <begin position="305"/>
        <end position="333"/>
    </location>
</feature>
<sequence length="370" mass="42233">MFFSSIILLVLKQINLKEAILSINFEIIIFLIFMFIIGESMIQSGYIEHLSFIVFKHTKTTKSIVFNLIFIMGFMSAIMMNDTVAIIGTPLVLHLSKKFNIKSEILLFTLAFSVTTGSVFSPIGNPQNLIIAHYLNKPFITFIKFLFIPTIINLFFLYFIVLIFYHKDLNKKIIHISDPIKKNKLFFYSRISFILILLLTFIKIIFSFYGINFKLVYISIIASFPLISNFKFLIKKIDWKTIIFFISMFIVMKSVGNSGIFQTFISKNISIPLIMLLSIIVSQFISNVPLVTLFAPLLSISHIKLMALASGSTIAGNLLILGAASNIIILQVAQKNKESFNSFKFFKIGLIITIFNIITFLSFFAINKFI</sequence>
<name>A0A7G1G6V9_9BACT</name>
<dbReference type="InterPro" id="IPR000802">
    <property type="entry name" value="Arsenical_pump_ArsB"/>
</dbReference>
<evidence type="ECO:0000313" key="11">
    <source>
        <dbReference type="Proteomes" id="UP000516361"/>
    </source>
</evidence>
<gene>
    <name evidence="10" type="ORF">OSSY52_07340</name>
</gene>
<dbReference type="AlphaFoldDB" id="A0A7G1G6V9"/>
<evidence type="ECO:0000256" key="3">
    <source>
        <dbReference type="ARBA" id="ARBA00022448"/>
    </source>
</evidence>
<reference evidence="10 11" key="1">
    <citation type="submission" date="2018-06" db="EMBL/GenBank/DDBJ databases">
        <title>Genome sequencing of Oceanotoga sp. sy52.</title>
        <authorList>
            <person name="Mori K."/>
        </authorList>
    </citation>
    <scope>NUCLEOTIDE SEQUENCE [LARGE SCALE GENOMIC DNA]</scope>
    <source>
        <strain evidence="11">sy52</strain>
    </source>
</reference>
<dbReference type="GO" id="GO:0015105">
    <property type="term" value="F:arsenite transmembrane transporter activity"/>
    <property type="evidence" value="ECO:0007669"/>
    <property type="project" value="InterPro"/>
</dbReference>
<dbReference type="Pfam" id="PF03600">
    <property type="entry name" value="CitMHS"/>
    <property type="match status" value="1"/>
</dbReference>
<dbReference type="Proteomes" id="UP000516361">
    <property type="component" value="Chromosome"/>
</dbReference>
<dbReference type="KEGG" id="ocy:OSSY52_07340"/>
<keyword evidence="7 8" id="KW-0472">Membrane</keyword>
<keyword evidence="11" id="KW-1185">Reference proteome</keyword>
<feature type="transmembrane region" description="Helical" evidence="8">
    <location>
        <begin position="143"/>
        <end position="165"/>
    </location>
</feature>
<evidence type="ECO:0000313" key="10">
    <source>
        <dbReference type="EMBL" id="BBE30593.1"/>
    </source>
</evidence>
<keyword evidence="4" id="KW-1003">Cell membrane</keyword>
<feature type="transmembrane region" description="Helical" evidence="8">
    <location>
        <begin position="21"/>
        <end position="44"/>
    </location>
</feature>
<feature type="transmembrane region" description="Helical" evidence="8">
    <location>
        <begin position="345"/>
        <end position="366"/>
    </location>
</feature>
<dbReference type="InParanoid" id="A0A7G1G6V9"/>
<evidence type="ECO:0000256" key="1">
    <source>
        <dbReference type="ARBA" id="ARBA00004651"/>
    </source>
</evidence>
<organism evidence="10 11">
    <name type="scientific">Tepiditoga spiralis</name>
    <dbReference type="NCBI Taxonomy" id="2108365"/>
    <lineage>
        <taxon>Bacteria</taxon>
        <taxon>Thermotogati</taxon>
        <taxon>Thermotogota</taxon>
        <taxon>Thermotogae</taxon>
        <taxon>Petrotogales</taxon>
        <taxon>Petrotogaceae</taxon>
        <taxon>Tepiditoga</taxon>
    </lineage>
</organism>
<dbReference type="InterPro" id="IPR004680">
    <property type="entry name" value="Cit_transptr-like_dom"/>
</dbReference>
<protein>
    <submittedName>
        <fullName evidence="10">Arsenite permease</fullName>
    </submittedName>
</protein>
<dbReference type="EMBL" id="AP018712">
    <property type="protein sequence ID" value="BBE30593.1"/>
    <property type="molecule type" value="Genomic_DNA"/>
</dbReference>
<evidence type="ECO:0000256" key="2">
    <source>
        <dbReference type="ARBA" id="ARBA00009843"/>
    </source>
</evidence>
<dbReference type="PRINTS" id="PR00758">
    <property type="entry name" value="ARSENICPUMP"/>
</dbReference>
<feature type="transmembrane region" description="Helical" evidence="8">
    <location>
        <begin position="185"/>
        <end position="209"/>
    </location>
</feature>